<gene>
    <name evidence="2" type="ORF">TIFTF001_043220</name>
</gene>
<feature type="compositionally biased region" description="Basic and acidic residues" evidence="1">
    <location>
        <begin position="60"/>
        <end position="118"/>
    </location>
</feature>
<accession>A0AA87Z389</accession>
<sequence>MVSVSRPEELDGEVVKADLYGSGASDLQKVVGIGRHTALLKLRHRGGRYRDVRNLNWPKNEVKRRERQGLPEKDEREGRERPEKEERERERKMVGEGGKGGERSDREEERESCRKREN</sequence>
<reference evidence="2" key="1">
    <citation type="submission" date="2023-07" db="EMBL/GenBank/DDBJ databases">
        <title>draft genome sequence of fig (Ficus carica).</title>
        <authorList>
            <person name="Takahashi T."/>
            <person name="Nishimura K."/>
        </authorList>
    </citation>
    <scope>NUCLEOTIDE SEQUENCE</scope>
</reference>
<name>A0AA87Z389_FICCA</name>
<organism evidence="2 3">
    <name type="scientific">Ficus carica</name>
    <name type="common">Common fig</name>
    <dbReference type="NCBI Taxonomy" id="3494"/>
    <lineage>
        <taxon>Eukaryota</taxon>
        <taxon>Viridiplantae</taxon>
        <taxon>Streptophyta</taxon>
        <taxon>Embryophyta</taxon>
        <taxon>Tracheophyta</taxon>
        <taxon>Spermatophyta</taxon>
        <taxon>Magnoliopsida</taxon>
        <taxon>eudicotyledons</taxon>
        <taxon>Gunneridae</taxon>
        <taxon>Pentapetalae</taxon>
        <taxon>rosids</taxon>
        <taxon>fabids</taxon>
        <taxon>Rosales</taxon>
        <taxon>Moraceae</taxon>
        <taxon>Ficeae</taxon>
        <taxon>Ficus</taxon>
    </lineage>
</organism>
<dbReference type="AlphaFoldDB" id="A0AA87Z389"/>
<evidence type="ECO:0000313" key="2">
    <source>
        <dbReference type="EMBL" id="GMN21001.1"/>
    </source>
</evidence>
<evidence type="ECO:0000256" key="1">
    <source>
        <dbReference type="SAM" id="MobiDB-lite"/>
    </source>
</evidence>
<proteinExistence type="predicted"/>
<protein>
    <submittedName>
        <fullName evidence="2">Uncharacterized protein</fullName>
    </submittedName>
</protein>
<dbReference type="Proteomes" id="UP001187192">
    <property type="component" value="Unassembled WGS sequence"/>
</dbReference>
<keyword evidence="3" id="KW-1185">Reference proteome</keyword>
<dbReference type="EMBL" id="BTGU01002697">
    <property type="protein sequence ID" value="GMN21001.1"/>
    <property type="molecule type" value="Genomic_DNA"/>
</dbReference>
<feature type="region of interest" description="Disordered" evidence="1">
    <location>
        <begin position="58"/>
        <end position="118"/>
    </location>
</feature>
<comment type="caution">
    <text evidence="2">The sequence shown here is derived from an EMBL/GenBank/DDBJ whole genome shotgun (WGS) entry which is preliminary data.</text>
</comment>
<evidence type="ECO:0000313" key="3">
    <source>
        <dbReference type="Proteomes" id="UP001187192"/>
    </source>
</evidence>